<gene>
    <name evidence="1" type="ORF">HMPREF9451_01227</name>
</gene>
<dbReference type="HOGENOM" id="CLU_054526_3_0_11"/>
<organism evidence="1 2">
    <name type="scientific">Slackia piriformis YIT 12062</name>
    <dbReference type="NCBI Taxonomy" id="742818"/>
    <lineage>
        <taxon>Bacteria</taxon>
        <taxon>Bacillati</taxon>
        <taxon>Actinomycetota</taxon>
        <taxon>Coriobacteriia</taxon>
        <taxon>Eggerthellales</taxon>
        <taxon>Eggerthellaceae</taxon>
        <taxon>Slackia</taxon>
    </lineage>
</organism>
<name>K0YJT8_9ACTN</name>
<evidence type="ECO:0000313" key="1">
    <source>
        <dbReference type="EMBL" id="EJZ83706.1"/>
    </source>
</evidence>
<dbReference type="AlphaFoldDB" id="K0YJT8"/>
<dbReference type="eggNOG" id="COG2852">
    <property type="taxonomic scope" value="Bacteria"/>
</dbReference>
<dbReference type="InParanoid" id="K0YJT8"/>
<reference evidence="1 2" key="1">
    <citation type="submission" date="2012-08" db="EMBL/GenBank/DDBJ databases">
        <title>The Genome Sequence of Slackia piriformis YIT 12062.</title>
        <authorList>
            <consortium name="The Broad Institute Genome Sequencing Platform"/>
            <person name="Earl A."/>
            <person name="Ward D."/>
            <person name="Feldgarden M."/>
            <person name="Gevers D."/>
            <person name="Morotomi M."/>
            <person name="Walker B."/>
            <person name="Young S.K."/>
            <person name="Zeng Q."/>
            <person name="Gargeya S."/>
            <person name="Fitzgerald M."/>
            <person name="Haas B."/>
            <person name="Abouelleil A."/>
            <person name="Alvarado L."/>
            <person name="Arachchi H.M."/>
            <person name="Berlin A.M."/>
            <person name="Chapman S.B."/>
            <person name="Goldberg J."/>
            <person name="Griggs A."/>
            <person name="Gujja S."/>
            <person name="Hansen M."/>
            <person name="Howarth C."/>
            <person name="Imamovic A."/>
            <person name="Larimer J."/>
            <person name="McCowen C."/>
            <person name="Montmayeur A."/>
            <person name="Murphy C."/>
            <person name="Neiman D."/>
            <person name="Pearson M."/>
            <person name="Priest M."/>
            <person name="Roberts A."/>
            <person name="Saif S."/>
            <person name="Shea T."/>
            <person name="Sisk P."/>
            <person name="Sykes S."/>
            <person name="Wortman J."/>
            <person name="Nusbaum C."/>
            <person name="Birren B."/>
        </authorList>
    </citation>
    <scope>NUCLEOTIDE SEQUENCE [LARGE SCALE GENOMIC DNA]</scope>
    <source>
        <strain evidence="1 2">YIT 12062</strain>
    </source>
</reference>
<proteinExistence type="predicted"/>
<protein>
    <recommendedName>
        <fullName evidence="3">DUF559 domain-containing protein</fullName>
    </recommendedName>
</protein>
<dbReference type="Proteomes" id="UP000006069">
    <property type="component" value="Unassembled WGS sequence"/>
</dbReference>
<accession>K0YJT8</accession>
<evidence type="ECO:0008006" key="3">
    <source>
        <dbReference type="Google" id="ProtNLM"/>
    </source>
</evidence>
<evidence type="ECO:0000313" key="2">
    <source>
        <dbReference type="Proteomes" id="UP000006069"/>
    </source>
</evidence>
<keyword evidence="2" id="KW-1185">Reference proteome</keyword>
<dbReference type="EMBL" id="ADMD01000007">
    <property type="protein sequence ID" value="EJZ83706.1"/>
    <property type="molecule type" value="Genomic_DNA"/>
</dbReference>
<dbReference type="PATRIC" id="fig|742818.3.peg.1285"/>
<sequence>MAFCICHISALEFWRSLDSSNRTRLLACVASRKMSALAPPFEKGARTGKVAIGVLEEALQDLSGGLSRPVHILVPSESYRLRSESVIAHAHSNSYPKKSFCKISEEWLVVVPELAFVQHACKASIVELLVVGAEITGSYAVERDSLDGDIEGCGCGFVHSEPLTSLKKIQSYVDRVSGEHGVKNARRALRYIPENCASPMEAVLAILLHAPRSLGGYGLPKPCMNYRIDMSGSAKWLSAKTYYVCDLYWPQAKLCVEYDSNMFHTGPDRIAADSARRTALAQKGITVVSVTGNQIANSVEMDRTALLLAKRLGIRPRVFSYDYRLKQREFRKELFASAGIASRR</sequence>
<comment type="caution">
    <text evidence="1">The sequence shown here is derived from an EMBL/GenBank/DDBJ whole genome shotgun (WGS) entry which is preliminary data.</text>
</comment>
<dbReference type="Gene3D" id="3.40.960.10">
    <property type="entry name" value="VSR Endonuclease"/>
    <property type="match status" value="1"/>
</dbReference>